<accession>A0ABM4U1F7</accession>
<dbReference type="PANTHER" id="PTHR46700">
    <property type="entry name" value="ARM REPEAT SUPERFAMILY PROTEIN"/>
    <property type="match status" value="1"/>
</dbReference>
<name>A0ABM4U1F7_COFAR</name>
<evidence type="ECO:0008006" key="5">
    <source>
        <dbReference type="Google" id="ProtNLM"/>
    </source>
</evidence>
<gene>
    <name evidence="4" type="primary">LOC113739305</name>
</gene>
<keyword evidence="3" id="KW-1185">Reference proteome</keyword>
<dbReference type="Pfam" id="PF00514">
    <property type="entry name" value="Arm"/>
    <property type="match status" value="1"/>
</dbReference>
<dbReference type="InterPro" id="IPR000225">
    <property type="entry name" value="Armadillo"/>
</dbReference>
<dbReference type="PANTHER" id="PTHR46700:SF1">
    <property type="entry name" value="ARM REPEAT SUPERFAMILY PROTEIN"/>
    <property type="match status" value="1"/>
</dbReference>
<dbReference type="PROSITE" id="PS50176">
    <property type="entry name" value="ARM_REPEAT"/>
    <property type="match status" value="1"/>
</dbReference>
<dbReference type="SUPFAM" id="SSF48371">
    <property type="entry name" value="ARM repeat"/>
    <property type="match status" value="1"/>
</dbReference>
<protein>
    <recommendedName>
        <fullName evidence="5">U-box domain-containing protein 4-like</fullName>
    </recommendedName>
</protein>
<dbReference type="InterPro" id="IPR016024">
    <property type="entry name" value="ARM-type_fold"/>
</dbReference>
<proteinExistence type="predicted"/>
<evidence type="ECO:0000313" key="4">
    <source>
        <dbReference type="RefSeq" id="XP_071901109.1"/>
    </source>
</evidence>
<dbReference type="Gene3D" id="1.25.10.10">
    <property type="entry name" value="Leucine-rich Repeat Variant"/>
    <property type="match status" value="1"/>
</dbReference>
<dbReference type="Proteomes" id="UP001652660">
    <property type="component" value="Chromosome 4c"/>
</dbReference>
<dbReference type="SMART" id="SM00185">
    <property type="entry name" value="ARM"/>
    <property type="match status" value="2"/>
</dbReference>
<dbReference type="RefSeq" id="XP_071901109.1">
    <property type="nucleotide sequence ID" value="XM_072045008.1"/>
</dbReference>
<keyword evidence="1" id="KW-0677">Repeat</keyword>
<sequence>MEDVIVEALLSNEREAQILAARELGKLATKLRQKLAERGIISRLVTMLRKQVCEATEAALCSALNKIRIANSGAIPVLLEIIHCQKESLIELAAAALLVLSSCSANKLAIAASGAVRILVGSLNFQLAEERGFQNLSVQAKLDIISIFHNLSTHPSIVLGWGRKRWLGKLRTMEVVEEKEGVVATVVVVAVEVEVEAVEVVVEVEREVVEGGK</sequence>
<dbReference type="InterPro" id="IPR011989">
    <property type="entry name" value="ARM-like"/>
</dbReference>
<reference evidence="4" key="1">
    <citation type="submission" date="2025-08" db="UniProtKB">
        <authorList>
            <consortium name="RefSeq"/>
        </authorList>
    </citation>
    <scope>IDENTIFICATION</scope>
    <source>
        <tissue evidence="4">Leaves</tissue>
    </source>
</reference>
<evidence type="ECO:0000256" key="1">
    <source>
        <dbReference type="ARBA" id="ARBA00022737"/>
    </source>
</evidence>
<feature type="repeat" description="ARM" evidence="2">
    <location>
        <begin position="73"/>
        <end position="115"/>
    </location>
</feature>
<evidence type="ECO:0000256" key="2">
    <source>
        <dbReference type="PROSITE-ProRule" id="PRU00259"/>
    </source>
</evidence>
<dbReference type="GeneID" id="113739305"/>
<organism evidence="3 4">
    <name type="scientific">Coffea arabica</name>
    <name type="common">Arabian coffee</name>
    <dbReference type="NCBI Taxonomy" id="13443"/>
    <lineage>
        <taxon>Eukaryota</taxon>
        <taxon>Viridiplantae</taxon>
        <taxon>Streptophyta</taxon>
        <taxon>Embryophyta</taxon>
        <taxon>Tracheophyta</taxon>
        <taxon>Spermatophyta</taxon>
        <taxon>Magnoliopsida</taxon>
        <taxon>eudicotyledons</taxon>
        <taxon>Gunneridae</taxon>
        <taxon>Pentapetalae</taxon>
        <taxon>asterids</taxon>
        <taxon>lamiids</taxon>
        <taxon>Gentianales</taxon>
        <taxon>Rubiaceae</taxon>
        <taxon>Ixoroideae</taxon>
        <taxon>Gardenieae complex</taxon>
        <taxon>Bertiereae - Coffeeae clade</taxon>
        <taxon>Coffeeae</taxon>
        <taxon>Coffea</taxon>
    </lineage>
</organism>
<evidence type="ECO:0000313" key="3">
    <source>
        <dbReference type="Proteomes" id="UP001652660"/>
    </source>
</evidence>